<dbReference type="Proteomes" id="UP000260758">
    <property type="component" value="Unassembled WGS sequence"/>
</dbReference>
<dbReference type="InterPro" id="IPR027417">
    <property type="entry name" value="P-loop_NTPase"/>
</dbReference>
<name>A0A3E4YKL7_9FIRM</name>
<accession>A0A3E4YKL7</accession>
<dbReference type="Gene3D" id="3.30.450.380">
    <property type="match status" value="1"/>
</dbReference>
<dbReference type="PANTHER" id="PTHR30486:SF15">
    <property type="entry name" value="TYPE II_IV SECRETION SYSTEM ATPASE"/>
    <property type="match status" value="1"/>
</dbReference>
<dbReference type="PANTHER" id="PTHR30486">
    <property type="entry name" value="TWITCHING MOTILITY PROTEIN PILT"/>
    <property type="match status" value="1"/>
</dbReference>
<proteinExistence type="inferred from homology"/>
<organism evidence="3 4">
    <name type="scientific">Agathobacter rectalis</name>
    <dbReference type="NCBI Taxonomy" id="39491"/>
    <lineage>
        <taxon>Bacteria</taxon>
        <taxon>Bacillati</taxon>
        <taxon>Bacillota</taxon>
        <taxon>Clostridia</taxon>
        <taxon>Lachnospirales</taxon>
        <taxon>Lachnospiraceae</taxon>
        <taxon>Agathobacter</taxon>
    </lineage>
</organism>
<comment type="similarity">
    <text evidence="1">Belongs to the GSP E family.</text>
</comment>
<dbReference type="InterPro" id="IPR050921">
    <property type="entry name" value="T4SS_GSP_E_ATPase"/>
</dbReference>
<dbReference type="EMBL" id="QSTP01000001">
    <property type="protein sequence ID" value="RGM75306.1"/>
    <property type="molecule type" value="Genomic_DNA"/>
</dbReference>
<dbReference type="AlphaFoldDB" id="A0A3E4YKL7"/>
<evidence type="ECO:0000313" key="3">
    <source>
        <dbReference type="EMBL" id="RGM75306.1"/>
    </source>
</evidence>
<feature type="domain" description="Bacterial type II secretion system protein E" evidence="2">
    <location>
        <begin position="581"/>
        <end position="705"/>
    </location>
</feature>
<gene>
    <name evidence="3" type="ORF">DXB99_01875</name>
</gene>
<dbReference type="Pfam" id="PF00437">
    <property type="entry name" value="T2SSE"/>
    <property type="match status" value="1"/>
</dbReference>
<dbReference type="SUPFAM" id="SSF52540">
    <property type="entry name" value="P-loop containing nucleoside triphosphate hydrolases"/>
    <property type="match status" value="2"/>
</dbReference>
<comment type="caution">
    <text evidence="3">The sequence shown here is derived from an EMBL/GenBank/DDBJ whole genome shotgun (WGS) entry which is preliminary data.</text>
</comment>
<evidence type="ECO:0000313" key="4">
    <source>
        <dbReference type="Proteomes" id="UP000260758"/>
    </source>
</evidence>
<reference evidence="3 4" key="1">
    <citation type="submission" date="2018-08" db="EMBL/GenBank/DDBJ databases">
        <title>A genome reference for cultivated species of the human gut microbiota.</title>
        <authorList>
            <person name="Zou Y."/>
            <person name="Xue W."/>
            <person name="Luo G."/>
        </authorList>
    </citation>
    <scope>NUCLEOTIDE SEQUENCE [LARGE SCALE GENOMIC DNA]</scope>
    <source>
        <strain evidence="3 4">OM07-13</strain>
    </source>
</reference>
<sequence>MLKNEATKERPFLNNIDTYIPDKPRTREDNEVIVWDVLGMQRQRRSHCGNERMEQIYNQVMNYFMTNEWHLYQSIQTGLAKHEDYERYVNDYLIRTFPEMRVDTDRAIIMDRVKVATYQYSVLQPLIDNPETSDIKVCGPNDIRVRIHGKAYKSNATFYDAQELYRFITGIAMRNHLALDKPMITFTDTGDAHYILRFVISAPMINAIDYPYMHIRKVPKNKPDFDKLIKDEMLPPIVKDYLIDRAKYSRGVVFAGPPGCVDAETEFFNGSQWKKISEYNKDDKVLQFNPATNEATLVKPIQYIKTPCKTMYHFETKYGINQTLSTEHNVLYYNKTHVNGKKVWSDKVQEMSAKDLCILQNDGKFNGGFKTDFIYSGQGLNLTDIEIKIMLAVICDGTFKKDCKTNWCSIRVKKQRKKDELRKILNEWGKEYVEKDYSNGYTRFSFNAPRKEKVFTSDWYSCTNEQLQIICDNVLKWDGYTKGRIKTFSTKEKNSADFIQFAFSSCGYRVTISVDDRRNQEYITNGKKYKRTNLYYHLTISNNTIVGMAWHNDGRTNNTVIKEVSAIDGYKYCFITPTHALVLRRKGNIFITSNSGKTTALNAFIEYIPKTRETLVIQENDELFTNQSGFMFKHVTHGFQNEPIVTLEDLAKMALVEGCNEFVVGEVKGGEMRYVMTLLNAGGYAALTVHSTNAYETMDKLADLVKYGSDYSFDEARRMLKTFDTVVYMENYQIQEILEVDGYDDETHQFNYINIYKNPTPRGM</sequence>
<dbReference type="Gene3D" id="3.40.50.300">
    <property type="entry name" value="P-loop containing nucleotide triphosphate hydrolases"/>
    <property type="match status" value="1"/>
</dbReference>
<protein>
    <recommendedName>
        <fullName evidence="2">Bacterial type II secretion system protein E domain-containing protein</fullName>
    </recommendedName>
</protein>
<evidence type="ECO:0000259" key="2">
    <source>
        <dbReference type="Pfam" id="PF00437"/>
    </source>
</evidence>
<dbReference type="InterPro" id="IPR036844">
    <property type="entry name" value="Hint_dom_sf"/>
</dbReference>
<dbReference type="Gene3D" id="2.170.16.10">
    <property type="entry name" value="Hedgehog/Intein (Hint) domain"/>
    <property type="match status" value="1"/>
</dbReference>
<dbReference type="RefSeq" id="WP_117718064.1">
    <property type="nucleotide sequence ID" value="NZ_QSTP01000001.1"/>
</dbReference>
<dbReference type="SUPFAM" id="SSF51294">
    <property type="entry name" value="Hedgehog/intein (Hint) domain"/>
    <property type="match status" value="1"/>
</dbReference>
<dbReference type="InterPro" id="IPR001482">
    <property type="entry name" value="T2SS/T4SS_dom"/>
</dbReference>
<evidence type="ECO:0000256" key="1">
    <source>
        <dbReference type="ARBA" id="ARBA00006611"/>
    </source>
</evidence>
<dbReference type="GO" id="GO:0016887">
    <property type="term" value="F:ATP hydrolysis activity"/>
    <property type="evidence" value="ECO:0007669"/>
    <property type="project" value="InterPro"/>
</dbReference>